<name>A0A2G0QAP6_XENHO</name>
<dbReference type="Proteomes" id="UP000094600">
    <property type="component" value="Chromosome"/>
</dbReference>
<dbReference type="STRING" id="351679.A9255_09305"/>
<reference evidence="2 4" key="2">
    <citation type="journal article" date="2017" name="Nat. Microbiol.">
        <title>Natural product diversity associated with the nematode symbionts Photorhabdus and Xenorhabdus.</title>
        <authorList>
            <person name="Tobias N.J."/>
            <person name="Wolff H."/>
            <person name="Djahanschiri B."/>
            <person name="Grundmann F."/>
            <person name="Kronenwerth M."/>
            <person name="Shi Y.M."/>
            <person name="Simonyi S."/>
            <person name="Grun P."/>
            <person name="Shapiro-Ilan D."/>
            <person name="Pidot S.J."/>
            <person name="Stinear T.P."/>
            <person name="Ebersberger I."/>
            <person name="Bode H.B."/>
        </authorList>
    </citation>
    <scope>NUCLEOTIDE SEQUENCE [LARGE SCALE GENOMIC DNA]</scope>
    <source>
        <strain evidence="2 4">DSM 17903</strain>
    </source>
</reference>
<dbReference type="EMBL" id="CP016176">
    <property type="protein sequence ID" value="AOM40773.1"/>
    <property type="molecule type" value="Genomic_DNA"/>
</dbReference>
<dbReference type="KEGG" id="xho:A9255_09305"/>
<accession>A0A2G0QAP6</accession>
<reference evidence="1 3" key="1">
    <citation type="submission" date="2016-06" db="EMBL/GenBank/DDBJ databases">
        <title>Bacterial characters and pathogenicity of Xenorhabdus hominickii from an entomopathogenic nematode, Steinernema monticolum.</title>
        <authorList>
            <person name="Park Y."/>
            <person name="Kim Y."/>
        </authorList>
    </citation>
    <scope>NUCLEOTIDE SEQUENCE [LARGE SCALE GENOMIC DNA]</scope>
    <source>
        <strain evidence="1 3">ANU1</strain>
    </source>
</reference>
<gene>
    <name evidence="1" type="ORF">A9255_09305</name>
    <name evidence="2" type="ORF">Xhom_01764</name>
</gene>
<dbReference type="EMBL" id="NJAI01000002">
    <property type="protein sequence ID" value="PHM56278.1"/>
    <property type="molecule type" value="Genomic_DNA"/>
</dbReference>
<proteinExistence type="predicted"/>
<keyword evidence="3" id="KW-1185">Reference proteome</keyword>
<protein>
    <submittedName>
        <fullName evidence="2">Uncharacterized protein</fullName>
    </submittedName>
</protein>
<dbReference type="AlphaFoldDB" id="A0A2G0QAP6"/>
<evidence type="ECO:0000313" key="2">
    <source>
        <dbReference type="EMBL" id="PHM56278.1"/>
    </source>
</evidence>
<evidence type="ECO:0000313" key="3">
    <source>
        <dbReference type="Proteomes" id="UP000094600"/>
    </source>
</evidence>
<dbReference type="Proteomes" id="UP000225433">
    <property type="component" value="Unassembled WGS sequence"/>
</dbReference>
<evidence type="ECO:0000313" key="1">
    <source>
        <dbReference type="EMBL" id="AOM40773.1"/>
    </source>
</evidence>
<sequence>MCVENILRNALQNSLQFFNLKSTTKSYSNLQILHKDKRQFYSSENIQKKEQSLGLTEKYVADSWSNDPHSRHSILLKTQRPNEYVGNVWVCDSWAKIVCHAYRYPVEWKITMSNWHIRGKVLSTYNEKNISPKEEHVYHLMERCHFFVLYIRNISISHLLHHTKNIIQIKAHR</sequence>
<evidence type="ECO:0000313" key="4">
    <source>
        <dbReference type="Proteomes" id="UP000225433"/>
    </source>
</evidence>
<organism evidence="2 4">
    <name type="scientific">Xenorhabdus hominickii</name>
    <dbReference type="NCBI Taxonomy" id="351679"/>
    <lineage>
        <taxon>Bacteria</taxon>
        <taxon>Pseudomonadati</taxon>
        <taxon>Pseudomonadota</taxon>
        <taxon>Gammaproteobacteria</taxon>
        <taxon>Enterobacterales</taxon>
        <taxon>Morganellaceae</taxon>
        <taxon>Xenorhabdus</taxon>
    </lineage>
</organism>